<organism evidence="1 2">
    <name type="scientific">Streptantibioticus silvisoli</name>
    <dbReference type="NCBI Taxonomy" id="2705255"/>
    <lineage>
        <taxon>Bacteria</taxon>
        <taxon>Bacillati</taxon>
        <taxon>Actinomycetota</taxon>
        <taxon>Actinomycetes</taxon>
        <taxon>Kitasatosporales</taxon>
        <taxon>Streptomycetaceae</taxon>
        <taxon>Streptantibioticus</taxon>
    </lineage>
</organism>
<evidence type="ECO:0000313" key="1">
    <source>
        <dbReference type="EMBL" id="MDI5965753.1"/>
    </source>
</evidence>
<reference evidence="1 2" key="1">
    <citation type="submission" date="2023-05" db="EMBL/GenBank/DDBJ databases">
        <title>Streptantibioticus silvisoli sp. nov., acidotolerant actinomycetes 1 from pine litter.</title>
        <authorList>
            <person name="Swiecimska M."/>
            <person name="Golinska P."/>
            <person name="Sangal V."/>
            <person name="Wachnowicz B."/>
            <person name="Goodfellow M."/>
        </authorList>
    </citation>
    <scope>NUCLEOTIDE SEQUENCE [LARGE SCALE GENOMIC DNA]</scope>
    <source>
        <strain evidence="1 2">SL54</strain>
    </source>
</reference>
<comment type="caution">
    <text evidence="1">The sequence shown here is derived from an EMBL/GenBank/DDBJ whole genome shotgun (WGS) entry which is preliminary data.</text>
</comment>
<evidence type="ECO:0000313" key="2">
    <source>
        <dbReference type="Proteomes" id="UP001156398"/>
    </source>
</evidence>
<dbReference type="RefSeq" id="WP_271322087.1">
    <property type="nucleotide sequence ID" value="NZ_JAAGKO020000040.1"/>
</dbReference>
<accession>A0ABT6W4S4</accession>
<proteinExistence type="predicted"/>
<protein>
    <submittedName>
        <fullName evidence="1">Uncharacterized protein</fullName>
    </submittedName>
</protein>
<dbReference type="Proteomes" id="UP001156398">
    <property type="component" value="Unassembled WGS sequence"/>
</dbReference>
<dbReference type="EMBL" id="JAAGKO020000040">
    <property type="protein sequence ID" value="MDI5965753.1"/>
    <property type="molecule type" value="Genomic_DNA"/>
</dbReference>
<gene>
    <name evidence="1" type="ORF">POF43_024005</name>
</gene>
<name>A0ABT6W4S4_9ACTN</name>
<keyword evidence="2" id="KW-1185">Reference proteome</keyword>
<sequence length="61" mass="6651">MSQYESTDRYIAAREAGDQETADGVVAEVTDRYVTGATDGTEHAEVYYATLGLPLPTHYGH</sequence>